<evidence type="ECO:0000313" key="1">
    <source>
        <dbReference type="EMBL" id="APX22652.1"/>
    </source>
</evidence>
<dbReference type="EMBL" id="CP014796">
    <property type="protein sequence ID" value="APX22652.1"/>
    <property type="molecule type" value="Genomic_DNA"/>
</dbReference>
<proteinExistence type="predicted"/>
<reference evidence="1 2" key="1">
    <citation type="submission" date="2016-03" db="EMBL/GenBank/DDBJ databases">
        <title>Deep-sea bacteria in the southern Pacific.</title>
        <authorList>
            <person name="Tang K."/>
        </authorList>
    </citation>
    <scope>NUCLEOTIDE SEQUENCE [LARGE SCALE GENOMIC DNA]</scope>
    <source>
        <strain evidence="1 2">JLT2016</strain>
    </source>
</reference>
<organism evidence="1 2">
    <name type="scientific">Salipiger profundus</name>
    <dbReference type="NCBI Taxonomy" id="1229727"/>
    <lineage>
        <taxon>Bacteria</taxon>
        <taxon>Pseudomonadati</taxon>
        <taxon>Pseudomonadota</taxon>
        <taxon>Alphaproteobacteria</taxon>
        <taxon>Rhodobacterales</taxon>
        <taxon>Roseobacteraceae</taxon>
        <taxon>Salipiger</taxon>
    </lineage>
</organism>
<gene>
    <name evidence="1" type="ORF">Ga0080559_TMP1856</name>
</gene>
<protein>
    <submittedName>
        <fullName evidence="1">Uncharacterized protein</fullName>
    </submittedName>
</protein>
<dbReference type="Proteomes" id="UP000186559">
    <property type="component" value="Chromosome"/>
</dbReference>
<accession>A0A1U7D3F3</accession>
<sequence>MVQILSCPALQASLFRGTDPGPSTGYVIDFHQLAGIAQTTEPLGDAANTGKGLIEKRLVAAKLEMKRTHRFDPIDLDPGQAIYEPRLFGHDFWNRGELSF</sequence>
<name>A0A1U7D3F3_9RHOB</name>
<dbReference type="AlphaFoldDB" id="A0A1U7D3F3"/>
<evidence type="ECO:0000313" key="2">
    <source>
        <dbReference type="Proteomes" id="UP000186559"/>
    </source>
</evidence>
<keyword evidence="2" id="KW-1185">Reference proteome</keyword>
<dbReference type="KEGG" id="tpro:Ga0080559_TMP1856"/>